<dbReference type="AlphaFoldDB" id="A0AAW9I737"/>
<evidence type="ECO:0000259" key="1">
    <source>
        <dbReference type="Pfam" id="PF21817"/>
    </source>
</evidence>
<evidence type="ECO:0000313" key="2">
    <source>
        <dbReference type="EMBL" id="MDZ4910051.1"/>
    </source>
</evidence>
<proteinExistence type="predicted"/>
<evidence type="ECO:0000313" key="3">
    <source>
        <dbReference type="Proteomes" id="UP001288778"/>
    </source>
</evidence>
<organism evidence="2 3">
    <name type="scientific">Clostridium perfringens</name>
    <dbReference type="NCBI Taxonomy" id="1502"/>
    <lineage>
        <taxon>Bacteria</taxon>
        <taxon>Bacillati</taxon>
        <taxon>Bacillota</taxon>
        <taxon>Clostridia</taxon>
        <taxon>Eubacteriales</taxon>
        <taxon>Clostridiaceae</taxon>
        <taxon>Clostridium</taxon>
    </lineage>
</organism>
<dbReference type="InterPro" id="IPR048793">
    <property type="entry name" value="CapR_dom"/>
</dbReference>
<dbReference type="EMBL" id="WNUI01000056">
    <property type="protein sequence ID" value="MDZ4910051.1"/>
    <property type="molecule type" value="Genomic_DNA"/>
</dbReference>
<dbReference type="Pfam" id="PF21817">
    <property type="entry name" value="CapR"/>
    <property type="match status" value="1"/>
</dbReference>
<feature type="domain" description="CapR homology" evidence="1">
    <location>
        <begin position="14"/>
        <end position="62"/>
    </location>
</feature>
<reference evidence="2" key="1">
    <citation type="submission" date="2019-11" db="EMBL/GenBank/DDBJ databases">
        <title>Characterization of Clostridium perfringens isolates from swine manure treated agricultural soils.</title>
        <authorList>
            <person name="Wushke S.T."/>
        </authorList>
    </citation>
    <scope>NUCLEOTIDE SEQUENCE</scope>
    <source>
        <strain evidence="2">X94</strain>
    </source>
</reference>
<dbReference type="RefSeq" id="WP_198621238.1">
    <property type="nucleotide sequence ID" value="NZ_JACOIF010000077.1"/>
</dbReference>
<accession>A0AAW9I737</accession>
<sequence length="131" mass="15197">MSRKTHAEFVDEVDFIGYSKYLVLSEYKGTHKHVKMQHLECGHIWDITPHNFLKGRRCPLCANKSRAAKIEDHHNRTRSKGSSKRNIGLPTAMYEQLRTMAQDTELSTSAYIRAALLDHIQSNRKIEFLNK</sequence>
<protein>
    <recommendedName>
        <fullName evidence="1">CapR homology domain-containing protein</fullName>
    </recommendedName>
</protein>
<comment type="caution">
    <text evidence="2">The sequence shown here is derived from an EMBL/GenBank/DDBJ whole genome shotgun (WGS) entry which is preliminary data.</text>
</comment>
<name>A0AAW9I737_CLOPF</name>
<dbReference type="Proteomes" id="UP001288778">
    <property type="component" value="Unassembled WGS sequence"/>
</dbReference>
<gene>
    <name evidence="2" type="ORF">GNF68_13480</name>
</gene>